<protein>
    <recommendedName>
        <fullName evidence="4">Lipoprotein</fullName>
    </recommendedName>
</protein>
<dbReference type="AlphaFoldDB" id="A0A829ZD64"/>
<accession>A0A829ZD64</accession>
<dbReference type="EMBL" id="BLMI01000258">
    <property type="protein sequence ID" value="GFI42059.1"/>
    <property type="molecule type" value="Genomic_DNA"/>
</dbReference>
<keyword evidence="1" id="KW-1133">Transmembrane helix</keyword>
<sequence>MNKNKYLLIGLSLIMFLALVGCNNISLKHEDIFINAKADFYSYASASNIVYIMYQNMSMLNRKQIRKI</sequence>
<keyword evidence="1" id="KW-0812">Transmembrane</keyword>
<dbReference type="Proteomes" id="UP000490821">
    <property type="component" value="Unassembled WGS sequence"/>
</dbReference>
<gene>
    <name evidence="2" type="ORF">IMSAGC017_02105</name>
</gene>
<dbReference type="PROSITE" id="PS51257">
    <property type="entry name" value="PROKAR_LIPOPROTEIN"/>
    <property type="match status" value="1"/>
</dbReference>
<evidence type="ECO:0000256" key="1">
    <source>
        <dbReference type="SAM" id="Phobius"/>
    </source>
</evidence>
<proteinExistence type="predicted"/>
<organism evidence="2 3">
    <name type="scientific">Thomasclavelia cocleata</name>
    <dbReference type="NCBI Taxonomy" id="69824"/>
    <lineage>
        <taxon>Bacteria</taxon>
        <taxon>Bacillati</taxon>
        <taxon>Bacillota</taxon>
        <taxon>Erysipelotrichia</taxon>
        <taxon>Erysipelotrichales</taxon>
        <taxon>Coprobacillaceae</taxon>
        <taxon>Thomasclavelia</taxon>
    </lineage>
</organism>
<evidence type="ECO:0000313" key="3">
    <source>
        <dbReference type="Proteomes" id="UP000490821"/>
    </source>
</evidence>
<feature type="transmembrane region" description="Helical" evidence="1">
    <location>
        <begin position="40"/>
        <end position="57"/>
    </location>
</feature>
<evidence type="ECO:0000313" key="2">
    <source>
        <dbReference type="EMBL" id="GFI42059.1"/>
    </source>
</evidence>
<evidence type="ECO:0008006" key="4">
    <source>
        <dbReference type="Google" id="ProtNLM"/>
    </source>
</evidence>
<keyword evidence="1" id="KW-0472">Membrane</keyword>
<reference evidence="2 3" key="1">
    <citation type="journal article" date="2020" name="Microbiome">
        <title>Single-cell genomics of uncultured bacteria reveals dietary fiber responders in the mouse gut microbiota.</title>
        <authorList>
            <person name="Chijiiwa R."/>
            <person name="Hosokawa M."/>
            <person name="Kogawa M."/>
            <person name="Nishikawa Y."/>
            <person name="Ide K."/>
            <person name="Sakanashi C."/>
            <person name="Takahashi K."/>
            <person name="Takeyama H."/>
        </authorList>
    </citation>
    <scope>NUCLEOTIDE SEQUENCE [LARGE SCALE GENOMIC DNA]</scope>
    <source>
        <strain evidence="2">IMSAGC_017</strain>
    </source>
</reference>
<name>A0A829ZD64_9FIRM</name>
<dbReference type="RefSeq" id="WP_172473185.1">
    <property type="nucleotide sequence ID" value="NZ_BLMI01000258.1"/>
</dbReference>
<comment type="caution">
    <text evidence="2">The sequence shown here is derived from an EMBL/GenBank/DDBJ whole genome shotgun (WGS) entry which is preliminary data.</text>
</comment>